<reference evidence="2" key="1">
    <citation type="submission" date="2013-07" db="EMBL/GenBank/DDBJ databases">
        <title>The Genome Sequence of Cryptococcus pinus CBS10737.</title>
        <authorList>
            <consortium name="The Broad Institute Genome Sequencing Platform"/>
            <person name="Cuomo C."/>
            <person name="Litvintseva A."/>
            <person name="Chen Y."/>
            <person name="Heitman J."/>
            <person name="Sun S."/>
            <person name="Springer D."/>
            <person name="Dromer F."/>
            <person name="Young S.K."/>
            <person name="Zeng Q."/>
            <person name="Gargeya S."/>
            <person name="Fitzgerald M."/>
            <person name="Abouelleil A."/>
            <person name="Alvarado L."/>
            <person name="Berlin A.M."/>
            <person name="Chapman S.B."/>
            <person name="Dewar J."/>
            <person name="Goldberg J."/>
            <person name="Griggs A."/>
            <person name="Gujja S."/>
            <person name="Hansen M."/>
            <person name="Howarth C."/>
            <person name="Imamovic A."/>
            <person name="Larimer J."/>
            <person name="McCowan C."/>
            <person name="Murphy C."/>
            <person name="Pearson M."/>
            <person name="Priest M."/>
            <person name="Roberts A."/>
            <person name="Saif S."/>
            <person name="Shea T."/>
            <person name="Sykes S."/>
            <person name="Wortman J."/>
            <person name="Nusbaum C."/>
            <person name="Birren B."/>
        </authorList>
    </citation>
    <scope>NUCLEOTIDE SEQUENCE [LARGE SCALE GENOMIC DNA]</scope>
    <source>
        <strain evidence="2">CBS 10737</strain>
    </source>
</reference>
<dbReference type="KEGG" id="kpin:30173864"/>
<feature type="region of interest" description="Disordered" evidence="1">
    <location>
        <begin position="553"/>
        <end position="590"/>
    </location>
</feature>
<evidence type="ECO:0000313" key="3">
    <source>
        <dbReference type="EMBL" id="WWC72999.1"/>
    </source>
</evidence>
<reference evidence="3" key="4">
    <citation type="submission" date="2024-02" db="EMBL/GenBank/DDBJ databases">
        <title>Comparative genomics of Cryptococcus and Kwoniella reveals pathogenesis evolution and contrasting modes of karyotype evolution via chromosome fusion or intercentromeric recombination.</title>
        <authorList>
            <person name="Coelho M.A."/>
            <person name="David-Palma M."/>
            <person name="Shea T."/>
            <person name="Bowers K."/>
            <person name="McGinley-Smith S."/>
            <person name="Mohammad A.W."/>
            <person name="Gnirke A."/>
            <person name="Yurkov A.M."/>
            <person name="Nowrousian M."/>
            <person name="Sun S."/>
            <person name="Cuomo C.A."/>
            <person name="Heitman J."/>
        </authorList>
    </citation>
    <scope>NUCLEOTIDE SEQUENCE</scope>
    <source>
        <strain evidence="3">CBS 10737</strain>
    </source>
</reference>
<feature type="region of interest" description="Disordered" evidence="1">
    <location>
        <begin position="105"/>
        <end position="134"/>
    </location>
</feature>
<proteinExistence type="predicted"/>
<feature type="region of interest" description="Disordered" evidence="1">
    <location>
        <begin position="682"/>
        <end position="718"/>
    </location>
</feature>
<feature type="compositionally biased region" description="Polar residues" evidence="1">
    <location>
        <begin position="106"/>
        <end position="119"/>
    </location>
</feature>
<sequence>MSHLNPYSNSQELKNLSNSSIPTSLSLSIPFFSRSSSSSNTTSTDLETCYSNSFSDNSTPDIGIVLNLQPNLNFQQQHNLQICSSKELEKSISINSIRPKIKKMPSWNNQTWSPRNSNEFIRHPSSSSSSQVKDSNFFLQDDNEEEDILRFERRKSLIKLKDFVTWGNSKKSKLPINTKLKIKEKEGKSNIITKLKIKRGSTSSLTETKTIRDEEIGKSLQRVWARTIFGVDNERERRGSDWPPTQSRELTLDLSCIPTFTGEQQMKVDVNHIKENFEKFKFGQDELTSSSYKSQETLTLKEGVLYHDPLVILSEQRVDTPLELPLLPKMNIRKSYPSILSPVLDEYEEGKEEHLAQNDLVSMNGQIETTPEKTKQYHGASDEIRGNNELNDDEGREEEFFTPSYRPSSILINTAFPNKSESPSKSSKAKSMIVIAPDETPQLDLTIFSPRPKSMILPRAPLLRGLNLLDDSLPISPLELPSISSTSFSSFQPINLSQEPNSRLIESSSKTVLSKDLLNSPRLAIVMPIPKKGIPNQTIESVLGNFDSTLSRHKSLNERRPSRPITSNRNFSLSLSNSNSTEFKPTTTSRRRMSLIIKPSILPCPTPPSLLTSPKSINTEQIPPLFSPCSISPTNQIHFASSSSISGLPIRRGRGSLKLKLPQSYFPQEAETSCEAVINSESEGKLQEPKEHIPTPGTFGLEGEKNRLETSNINPYFA</sequence>
<accession>A0A1B9HZM2</accession>
<feature type="region of interest" description="Disordered" evidence="1">
    <location>
        <begin position="371"/>
        <end position="396"/>
    </location>
</feature>
<dbReference type="EMBL" id="KI894013">
    <property type="protein sequence ID" value="OCF48714.1"/>
    <property type="molecule type" value="Genomic_DNA"/>
</dbReference>
<feature type="compositionally biased region" description="Polar residues" evidence="1">
    <location>
        <begin position="709"/>
        <end position="718"/>
    </location>
</feature>
<evidence type="ECO:0000313" key="2">
    <source>
        <dbReference type="EMBL" id="OCF48714.1"/>
    </source>
</evidence>
<reference evidence="3" key="2">
    <citation type="submission" date="2013-07" db="EMBL/GenBank/DDBJ databases">
        <authorList>
            <consortium name="The Broad Institute Genome Sequencing Platform"/>
            <person name="Cuomo C."/>
            <person name="Litvintseva A."/>
            <person name="Chen Y."/>
            <person name="Heitman J."/>
            <person name="Sun S."/>
            <person name="Springer D."/>
            <person name="Dromer F."/>
            <person name="Young S.K."/>
            <person name="Zeng Q."/>
            <person name="Gargeya S."/>
            <person name="Fitzgerald M."/>
            <person name="Abouelleil A."/>
            <person name="Alvarado L."/>
            <person name="Berlin A.M."/>
            <person name="Chapman S.B."/>
            <person name="Dewar J."/>
            <person name="Goldberg J."/>
            <person name="Griggs A."/>
            <person name="Gujja S."/>
            <person name="Hansen M."/>
            <person name="Howarth C."/>
            <person name="Imamovic A."/>
            <person name="Larimer J."/>
            <person name="McCowan C."/>
            <person name="Murphy C."/>
            <person name="Pearson M."/>
            <person name="Priest M."/>
            <person name="Roberts A."/>
            <person name="Saif S."/>
            <person name="Shea T."/>
            <person name="Sykes S."/>
            <person name="Wortman J."/>
            <person name="Nusbaum C."/>
            <person name="Birren B."/>
        </authorList>
    </citation>
    <scope>NUCLEOTIDE SEQUENCE</scope>
    <source>
        <strain evidence="3">CBS 10737</strain>
    </source>
</reference>
<feature type="compositionally biased region" description="Basic and acidic residues" evidence="1">
    <location>
        <begin position="682"/>
        <end position="693"/>
    </location>
</feature>
<name>A0A1B9HZM2_9TREE</name>
<protein>
    <submittedName>
        <fullName evidence="2">Uncharacterized protein</fullName>
    </submittedName>
</protein>
<keyword evidence="4" id="KW-1185">Reference proteome</keyword>
<feature type="compositionally biased region" description="Basic and acidic residues" evidence="1">
    <location>
        <begin position="371"/>
        <end position="386"/>
    </location>
</feature>
<dbReference type="GeneID" id="30173864"/>
<feature type="compositionally biased region" description="Low complexity" evidence="1">
    <location>
        <begin position="567"/>
        <end position="580"/>
    </location>
</feature>
<dbReference type="Proteomes" id="UP000094020">
    <property type="component" value="Chromosome 10"/>
</dbReference>
<dbReference type="EMBL" id="CP144528">
    <property type="protein sequence ID" value="WWC72999.1"/>
    <property type="molecule type" value="Genomic_DNA"/>
</dbReference>
<dbReference type="OrthoDB" id="2565099at2759"/>
<evidence type="ECO:0000313" key="4">
    <source>
        <dbReference type="Proteomes" id="UP000094020"/>
    </source>
</evidence>
<dbReference type="AlphaFoldDB" id="A0A1B9HZM2"/>
<reference evidence="2" key="3">
    <citation type="submission" date="2016-07" db="EMBL/GenBank/DDBJ databases">
        <title>Evolution of pathogenesis and genome organization in the Tremellales.</title>
        <authorList>
            <person name="Cuomo C."/>
            <person name="Litvintseva A."/>
            <person name="Heitman J."/>
            <person name="Chen Y."/>
            <person name="Sun S."/>
            <person name="Springer D."/>
            <person name="Dromer F."/>
            <person name="Young S."/>
            <person name="Zeng Q."/>
            <person name="Chapman S."/>
            <person name="Gujja S."/>
            <person name="Saif S."/>
            <person name="Birren B."/>
        </authorList>
    </citation>
    <scope>NUCLEOTIDE SEQUENCE</scope>
    <source>
        <strain evidence="2">CBS 10737</strain>
    </source>
</reference>
<evidence type="ECO:0000256" key="1">
    <source>
        <dbReference type="SAM" id="MobiDB-lite"/>
    </source>
</evidence>
<gene>
    <name evidence="2" type="ORF">I206_05495</name>
    <name evidence="3" type="ORF">I206_106963</name>
</gene>
<organism evidence="2">
    <name type="scientific">Kwoniella pini CBS 10737</name>
    <dbReference type="NCBI Taxonomy" id="1296096"/>
    <lineage>
        <taxon>Eukaryota</taxon>
        <taxon>Fungi</taxon>
        <taxon>Dikarya</taxon>
        <taxon>Basidiomycota</taxon>
        <taxon>Agaricomycotina</taxon>
        <taxon>Tremellomycetes</taxon>
        <taxon>Tremellales</taxon>
        <taxon>Cryptococcaceae</taxon>
        <taxon>Kwoniella</taxon>
    </lineage>
</organism>
<dbReference type="RefSeq" id="XP_019009933.1">
    <property type="nucleotide sequence ID" value="XM_019157215.1"/>
</dbReference>